<keyword evidence="5" id="KW-0813">Transport</keyword>
<dbReference type="InterPro" id="IPR051125">
    <property type="entry name" value="ABC-4/HrtB_transporter"/>
</dbReference>
<evidence type="ECO:0000313" key="16">
    <source>
        <dbReference type="Proteomes" id="UP000365705"/>
    </source>
</evidence>
<comment type="subcellular location">
    <subcellularLocation>
        <location evidence="1">Cell membrane</location>
        <topology evidence="1">Multi-pass membrane protein</topology>
    </subcellularLocation>
</comment>
<comment type="similarity">
    <text evidence="2">Belongs to the ABC-4 integral membrane protein family. HrtB subfamily.</text>
</comment>
<keyword evidence="7 11" id="KW-0812">Transmembrane</keyword>
<evidence type="ECO:0000313" key="13">
    <source>
        <dbReference type="EMBL" id="KGL66307.1"/>
    </source>
</evidence>
<evidence type="ECO:0000256" key="6">
    <source>
        <dbReference type="ARBA" id="ARBA00022475"/>
    </source>
</evidence>
<comment type="function">
    <text evidence="10">Part of the ABC transporter complex hrt involved in hemin import. Responsible for the translocation of the substrate across the membrane.</text>
</comment>
<evidence type="ECO:0000256" key="7">
    <source>
        <dbReference type="ARBA" id="ARBA00022692"/>
    </source>
</evidence>
<keyword evidence="8 11" id="KW-1133">Transmembrane helix</keyword>
<feature type="transmembrane region" description="Helical" evidence="11">
    <location>
        <begin position="322"/>
        <end position="342"/>
    </location>
</feature>
<proteinExistence type="inferred from homology"/>
<comment type="subunit">
    <text evidence="3">The complex is composed of two ATP-binding proteins (HrtA), two transmembrane proteins (HrtB) and a solute-binding protein.</text>
</comment>
<dbReference type="AlphaFoldDB" id="A0A099YA66"/>
<reference evidence="14 16" key="2">
    <citation type="submission" date="2019-06" db="EMBL/GenBank/DDBJ databases">
        <authorList>
            <person name="Rodrigo-Torres L."/>
            <person name="Arahal R. D."/>
            <person name="Lucena T."/>
        </authorList>
    </citation>
    <scope>NUCLEOTIDE SEQUENCE [LARGE SCALE GENOMIC DNA]</scope>
    <source>
        <strain evidence="14 16">INIA P508</strain>
    </source>
</reference>
<evidence type="ECO:0000256" key="1">
    <source>
        <dbReference type="ARBA" id="ARBA00004651"/>
    </source>
</evidence>
<evidence type="ECO:0000256" key="3">
    <source>
        <dbReference type="ARBA" id="ARBA00011131"/>
    </source>
</evidence>
<dbReference type="InterPro" id="IPR003838">
    <property type="entry name" value="ABC3_permease_C"/>
</dbReference>
<dbReference type="EMBL" id="CABFNH010000001">
    <property type="protein sequence ID" value="VTZ87993.1"/>
    <property type="molecule type" value="Genomic_DNA"/>
</dbReference>
<dbReference type="PANTHER" id="PTHR43738">
    <property type="entry name" value="ABC TRANSPORTER, MEMBRANE PROTEIN"/>
    <property type="match status" value="1"/>
</dbReference>
<feature type="transmembrane region" description="Helical" evidence="11">
    <location>
        <begin position="276"/>
        <end position="302"/>
    </location>
</feature>
<accession>A0A099YA66</accession>
<evidence type="ECO:0000256" key="5">
    <source>
        <dbReference type="ARBA" id="ARBA00022448"/>
    </source>
</evidence>
<gene>
    <name evidence="14" type="ORF">LMUP508_00102</name>
    <name evidence="13" type="ORF">LX03_09980</name>
</gene>
<organism evidence="13 15">
    <name type="scientific">Limosilactobacillus mucosae</name>
    <name type="common">Lactobacillus mucosae</name>
    <dbReference type="NCBI Taxonomy" id="97478"/>
    <lineage>
        <taxon>Bacteria</taxon>
        <taxon>Bacillati</taxon>
        <taxon>Bacillota</taxon>
        <taxon>Bacilli</taxon>
        <taxon>Lactobacillales</taxon>
        <taxon>Lactobacillaceae</taxon>
        <taxon>Limosilactobacillus</taxon>
    </lineage>
</organism>
<evidence type="ECO:0000256" key="10">
    <source>
        <dbReference type="ARBA" id="ARBA00024973"/>
    </source>
</evidence>
<dbReference type="RefSeq" id="WP_034541119.1">
    <property type="nucleotide sequence ID" value="NZ_CABFNH010000001.1"/>
</dbReference>
<evidence type="ECO:0000256" key="2">
    <source>
        <dbReference type="ARBA" id="ARBA00008697"/>
    </source>
</evidence>
<name>A0A099YA66_LIMMU</name>
<dbReference type="EMBL" id="JROC01000037">
    <property type="protein sequence ID" value="KGL66307.1"/>
    <property type="molecule type" value="Genomic_DNA"/>
</dbReference>
<dbReference type="PANTHER" id="PTHR43738:SF1">
    <property type="entry name" value="HEMIN TRANSPORT SYSTEM PERMEASE PROTEIN HRTB-RELATED"/>
    <property type="match status" value="1"/>
</dbReference>
<dbReference type="Proteomes" id="UP000365705">
    <property type="component" value="Unassembled WGS sequence"/>
</dbReference>
<feature type="transmembrane region" description="Helical" evidence="11">
    <location>
        <begin position="236"/>
        <end position="256"/>
    </location>
</feature>
<evidence type="ECO:0000256" key="8">
    <source>
        <dbReference type="ARBA" id="ARBA00022989"/>
    </source>
</evidence>
<evidence type="ECO:0000256" key="11">
    <source>
        <dbReference type="SAM" id="Phobius"/>
    </source>
</evidence>
<keyword evidence="6" id="KW-1003">Cell membrane</keyword>
<dbReference type="Proteomes" id="UP000030001">
    <property type="component" value="Unassembled WGS sequence"/>
</dbReference>
<dbReference type="GO" id="GO:0005886">
    <property type="term" value="C:plasma membrane"/>
    <property type="evidence" value="ECO:0007669"/>
    <property type="project" value="UniProtKB-SubCell"/>
</dbReference>
<protein>
    <recommendedName>
        <fullName evidence="4">Putative hemin transport system permease protein HrtB</fullName>
    </recommendedName>
</protein>
<dbReference type="Pfam" id="PF02687">
    <property type="entry name" value="FtsX"/>
    <property type="match status" value="1"/>
</dbReference>
<evidence type="ECO:0000313" key="14">
    <source>
        <dbReference type="EMBL" id="VTZ87993.1"/>
    </source>
</evidence>
<sequence>MFLAVKEIRHEKLRYGLIISMIVLIGYLMFMLMGMMLGLANENTAAIDSWDAKSVVLNKNSNISLSQSLIAKQDLPNLNGHQALVGQTPAVIERAKGATDKQTIQFVGLDSSQFIYQKKMKLSSGHKPHGKNQVVLDEGLKSKGYRLGDQITLNGSTQKYRVVGFAKDAKLNIASIVYGNLTTWQTLKGTGDQFAASGIFSDQKQTVKNKNLKQYSIGTFIEKLPGYAAQNMTFEFMIAFLMVISLIVITVFLYILTMQKIPNYAVLRAQGIPAAYLIGATIGQAVILMVSGTLGALLLMIVSKAAMPSSVPMLINWPLTGILSLALVVLGVAGSLLPVRMISRIDPLDAMR</sequence>
<evidence type="ECO:0000259" key="12">
    <source>
        <dbReference type="Pfam" id="PF02687"/>
    </source>
</evidence>
<feature type="transmembrane region" description="Helical" evidence="11">
    <location>
        <begin position="15"/>
        <end position="39"/>
    </location>
</feature>
<feature type="domain" description="ABC3 transporter permease C-terminal" evidence="12">
    <location>
        <begin position="236"/>
        <end position="347"/>
    </location>
</feature>
<evidence type="ECO:0000313" key="15">
    <source>
        <dbReference type="Proteomes" id="UP000030001"/>
    </source>
</evidence>
<keyword evidence="9 11" id="KW-0472">Membrane</keyword>
<reference evidence="13 15" key="1">
    <citation type="submission" date="2014-09" db="EMBL/GenBank/DDBJ databases">
        <title>Lactobacillus mucosae CRL573 Genome Sequencing.</title>
        <authorList>
            <person name="Bleckwedel J."/>
            <person name="Teran L.C."/>
            <person name="Bonacina J."/>
            <person name="Saavedra L."/>
            <person name="Mozzi F.B."/>
            <person name="Raya R.R."/>
        </authorList>
    </citation>
    <scope>NUCLEOTIDE SEQUENCE [LARGE SCALE GENOMIC DNA]</scope>
    <source>
        <strain evidence="13 15">CRL573</strain>
    </source>
</reference>
<evidence type="ECO:0000256" key="9">
    <source>
        <dbReference type="ARBA" id="ARBA00023136"/>
    </source>
</evidence>
<evidence type="ECO:0000256" key="4">
    <source>
        <dbReference type="ARBA" id="ARBA00016962"/>
    </source>
</evidence>